<dbReference type="GO" id="GO:0008784">
    <property type="term" value="F:alanine racemase activity"/>
    <property type="evidence" value="ECO:0007669"/>
    <property type="project" value="TreeGrafter"/>
</dbReference>
<dbReference type="AlphaFoldDB" id="A0A3P1T9I2"/>
<evidence type="ECO:0000256" key="1">
    <source>
        <dbReference type="ARBA" id="ARBA00001933"/>
    </source>
</evidence>
<dbReference type="SUPFAM" id="SSF51419">
    <property type="entry name" value="PLP-binding barrel"/>
    <property type="match status" value="1"/>
</dbReference>
<dbReference type="OrthoDB" id="504078at2"/>
<feature type="domain" description="Alanine racemase N-terminal" evidence="4">
    <location>
        <begin position="12"/>
        <end position="227"/>
    </location>
</feature>
<evidence type="ECO:0000256" key="3">
    <source>
        <dbReference type="ARBA" id="ARBA00023235"/>
    </source>
</evidence>
<dbReference type="PANTHER" id="PTHR30511:SF3">
    <property type="entry name" value="LYSINE RACEMASE"/>
    <property type="match status" value="1"/>
</dbReference>
<reference evidence="5 6" key="1">
    <citation type="submission" date="2018-11" db="EMBL/GenBank/DDBJ databases">
        <title>Genomes From Bacteria Associated with the Canine Oral Cavity: a Test Case for Automated Genome-Based Taxonomic Assignment.</title>
        <authorList>
            <person name="Coil D.A."/>
            <person name="Jospin G."/>
            <person name="Darling A.E."/>
            <person name="Wallis C."/>
            <person name="Davis I.J."/>
            <person name="Harris S."/>
            <person name="Eisen J.A."/>
            <person name="Holcombe L.J."/>
            <person name="O'Flynn C."/>
        </authorList>
    </citation>
    <scope>NUCLEOTIDE SEQUENCE [LARGE SCALE GENOMIC DNA]</scope>
    <source>
        <strain evidence="5 6">OH887_COT-365</strain>
    </source>
</reference>
<dbReference type="RefSeq" id="WP_124843450.1">
    <property type="nucleotide sequence ID" value="NZ_RQZG01000004.1"/>
</dbReference>
<dbReference type="InterPro" id="IPR029066">
    <property type="entry name" value="PLP-binding_barrel"/>
</dbReference>
<accession>A0A3P1T9I2</accession>
<evidence type="ECO:0000259" key="4">
    <source>
        <dbReference type="Pfam" id="PF01168"/>
    </source>
</evidence>
<gene>
    <name evidence="5" type="ORF">EII34_04715</name>
</gene>
<sequence>MIPGTPRLEVFIDRLAHNARHVVGQCAAQGVQVAAVTKVMQAHPALLTAFADSGAAMIADSRIENLKRVTAAGLGLPTMLLRTPTPHLAPEAVRWADCSLVSSLPAAAALSRAAEASGLRHQVVVMVDLGDLREGVWPERAVAVVTEISRLPHLEVAGLGANLACYGGVIPTREKMEQLIGIRDQCREATGLPLDVVSGGNSANLPLVASGELPAQITQLRIGEAIILGRNVLDRSLWPGTRHDTVELVAGVIEVERKPSVPVGRIGQDAFGNTPEFVDHGWRLRAICDIGRQDADPAALTPVDQGIRVLGASSDHLILDVTDAGSRVQVGDEVRFRPDYGGLLALSTSPHVRSLIVHDNT</sequence>
<dbReference type="PANTHER" id="PTHR30511">
    <property type="entry name" value="ALANINE RACEMASE"/>
    <property type="match status" value="1"/>
</dbReference>
<name>A0A3P1T9I2_9ACTN</name>
<evidence type="ECO:0000313" key="6">
    <source>
        <dbReference type="Proteomes" id="UP000280819"/>
    </source>
</evidence>
<evidence type="ECO:0000313" key="5">
    <source>
        <dbReference type="EMBL" id="RRD05990.1"/>
    </source>
</evidence>
<protein>
    <submittedName>
        <fullName evidence="5">Alanine/ornithine racemase family PLP-dependent enzyme</fullName>
    </submittedName>
</protein>
<comment type="caution">
    <text evidence="5">The sequence shown here is derived from an EMBL/GenBank/DDBJ whole genome shotgun (WGS) entry which is preliminary data.</text>
</comment>
<dbReference type="CDD" id="cd06815">
    <property type="entry name" value="PLPDE_III_AR_like_1"/>
    <property type="match status" value="1"/>
</dbReference>
<keyword evidence="2" id="KW-0663">Pyridoxal phosphate</keyword>
<proteinExistence type="predicted"/>
<keyword evidence="3" id="KW-0413">Isomerase</keyword>
<evidence type="ECO:0000256" key="2">
    <source>
        <dbReference type="ARBA" id="ARBA00022898"/>
    </source>
</evidence>
<dbReference type="GO" id="GO:0030170">
    <property type="term" value="F:pyridoxal phosphate binding"/>
    <property type="evidence" value="ECO:0007669"/>
    <property type="project" value="TreeGrafter"/>
</dbReference>
<dbReference type="EMBL" id="RQZG01000004">
    <property type="protein sequence ID" value="RRD05990.1"/>
    <property type="molecule type" value="Genomic_DNA"/>
</dbReference>
<comment type="cofactor">
    <cofactor evidence="1">
        <name>pyridoxal 5'-phosphate</name>
        <dbReference type="ChEBI" id="CHEBI:597326"/>
    </cofactor>
</comment>
<dbReference type="InterPro" id="IPR000821">
    <property type="entry name" value="Ala_racemase"/>
</dbReference>
<dbReference type="Pfam" id="PF01168">
    <property type="entry name" value="Ala_racemase_N"/>
    <property type="match status" value="1"/>
</dbReference>
<organism evidence="5 6">
    <name type="scientific">Arachnia propionica</name>
    <dbReference type="NCBI Taxonomy" id="1750"/>
    <lineage>
        <taxon>Bacteria</taxon>
        <taxon>Bacillati</taxon>
        <taxon>Actinomycetota</taxon>
        <taxon>Actinomycetes</taxon>
        <taxon>Propionibacteriales</taxon>
        <taxon>Propionibacteriaceae</taxon>
        <taxon>Arachnia</taxon>
    </lineage>
</organism>
<dbReference type="InterPro" id="IPR001608">
    <property type="entry name" value="Ala_racemase_N"/>
</dbReference>
<dbReference type="GO" id="GO:0005829">
    <property type="term" value="C:cytosol"/>
    <property type="evidence" value="ECO:0007669"/>
    <property type="project" value="TreeGrafter"/>
</dbReference>
<dbReference type="Proteomes" id="UP000280819">
    <property type="component" value="Unassembled WGS sequence"/>
</dbReference>
<dbReference type="Gene3D" id="3.20.20.10">
    <property type="entry name" value="Alanine racemase"/>
    <property type="match status" value="1"/>
</dbReference>